<proteinExistence type="predicted"/>
<evidence type="ECO:0000313" key="1">
    <source>
        <dbReference type="EMBL" id="KAK4229020.1"/>
    </source>
</evidence>
<dbReference type="AlphaFoldDB" id="A0AAN7BT30"/>
<gene>
    <name evidence="1" type="ORF">QBC38DRAFT_127614</name>
</gene>
<protein>
    <submittedName>
        <fullName evidence="1">Uncharacterized protein</fullName>
    </submittedName>
</protein>
<dbReference type="EMBL" id="MU865312">
    <property type="protein sequence ID" value="KAK4229020.1"/>
    <property type="molecule type" value="Genomic_DNA"/>
</dbReference>
<comment type="caution">
    <text evidence="1">The sequence shown here is derived from an EMBL/GenBank/DDBJ whole genome shotgun (WGS) entry which is preliminary data.</text>
</comment>
<name>A0AAN7BT30_9PEZI</name>
<dbReference type="Proteomes" id="UP001301958">
    <property type="component" value="Unassembled WGS sequence"/>
</dbReference>
<reference evidence="1" key="1">
    <citation type="journal article" date="2023" name="Mol. Phylogenet. Evol.">
        <title>Genome-scale phylogeny and comparative genomics of the fungal order Sordariales.</title>
        <authorList>
            <person name="Hensen N."/>
            <person name="Bonometti L."/>
            <person name="Westerberg I."/>
            <person name="Brannstrom I.O."/>
            <person name="Guillou S."/>
            <person name="Cros-Aarteil S."/>
            <person name="Calhoun S."/>
            <person name="Haridas S."/>
            <person name="Kuo A."/>
            <person name="Mondo S."/>
            <person name="Pangilinan J."/>
            <person name="Riley R."/>
            <person name="LaButti K."/>
            <person name="Andreopoulos B."/>
            <person name="Lipzen A."/>
            <person name="Chen C."/>
            <person name="Yan M."/>
            <person name="Daum C."/>
            <person name="Ng V."/>
            <person name="Clum A."/>
            <person name="Steindorff A."/>
            <person name="Ohm R.A."/>
            <person name="Martin F."/>
            <person name="Silar P."/>
            <person name="Natvig D.O."/>
            <person name="Lalanne C."/>
            <person name="Gautier V."/>
            <person name="Ament-Velasquez S.L."/>
            <person name="Kruys A."/>
            <person name="Hutchinson M.I."/>
            <person name="Powell A.J."/>
            <person name="Barry K."/>
            <person name="Miller A.N."/>
            <person name="Grigoriev I.V."/>
            <person name="Debuchy R."/>
            <person name="Gladieux P."/>
            <person name="Hiltunen Thoren M."/>
            <person name="Johannesson H."/>
        </authorList>
    </citation>
    <scope>NUCLEOTIDE SEQUENCE</scope>
    <source>
        <strain evidence="1">CBS 990.96</strain>
    </source>
</reference>
<organism evidence="1 2">
    <name type="scientific">Podospora fimiseda</name>
    <dbReference type="NCBI Taxonomy" id="252190"/>
    <lineage>
        <taxon>Eukaryota</taxon>
        <taxon>Fungi</taxon>
        <taxon>Dikarya</taxon>
        <taxon>Ascomycota</taxon>
        <taxon>Pezizomycotina</taxon>
        <taxon>Sordariomycetes</taxon>
        <taxon>Sordariomycetidae</taxon>
        <taxon>Sordariales</taxon>
        <taxon>Podosporaceae</taxon>
        <taxon>Podospora</taxon>
    </lineage>
</organism>
<keyword evidence="2" id="KW-1185">Reference proteome</keyword>
<evidence type="ECO:0000313" key="2">
    <source>
        <dbReference type="Proteomes" id="UP001301958"/>
    </source>
</evidence>
<accession>A0AAN7BT30</accession>
<reference evidence="1" key="2">
    <citation type="submission" date="2023-05" db="EMBL/GenBank/DDBJ databases">
        <authorList>
            <consortium name="Lawrence Berkeley National Laboratory"/>
            <person name="Steindorff A."/>
            <person name="Hensen N."/>
            <person name="Bonometti L."/>
            <person name="Westerberg I."/>
            <person name="Brannstrom I.O."/>
            <person name="Guillou S."/>
            <person name="Cros-Aarteil S."/>
            <person name="Calhoun S."/>
            <person name="Haridas S."/>
            <person name="Kuo A."/>
            <person name="Mondo S."/>
            <person name="Pangilinan J."/>
            <person name="Riley R."/>
            <person name="Labutti K."/>
            <person name="Andreopoulos B."/>
            <person name="Lipzen A."/>
            <person name="Chen C."/>
            <person name="Yanf M."/>
            <person name="Daum C."/>
            <person name="Ng V."/>
            <person name="Clum A."/>
            <person name="Ohm R."/>
            <person name="Martin F."/>
            <person name="Silar P."/>
            <person name="Natvig D."/>
            <person name="Lalanne C."/>
            <person name="Gautier V."/>
            <person name="Ament-Velasquez S.L."/>
            <person name="Kruys A."/>
            <person name="Hutchinson M.I."/>
            <person name="Powell A.J."/>
            <person name="Barry K."/>
            <person name="Miller A.N."/>
            <person name="Grigoriev I.V."/>
            <person name="Debuchy R."/>
            <person name="Gladieux P."/>
            <person name="Thoren M.H."/>
            <person name="Johannesson H."/>
        </authorList>
    </citation>
    <scope>NUCLEOTIDE SEQUENCE</scope>
    <source>
        <strain evidence="1">CBS 990.96</strain>
    </source>
</reference>
<sequence length="219" mass="25167">MCGYVLRKFFSFFLTSHNDFAPEQDEEILAFFFHLFSGHWDSLVPGREGCVPERRPEARTEVGTKRQADHHNGMNFLTKGGFLFLERRETWMKSQKWQRIGGRRRKGQEQTECAAKTIFTSRKPRKICNHTDPSIQPFSPSCRSCSTWDEASACVTGMARCIVSVYPKNGISNCVCREKKYLSARYACNSHSYHEVLAHVGRYPFTEANMLGEASSVFR</sequence>